<dbReference type="Proteomes" id="UP000515908">
    <property type="component" value="Chromosome 01"/>
</dbReference>
<dbReference type="VEuPathDB" id="TriTrypDB:ADEAN_000013500"/>
<dbReference type="PANTHER" id="PTHR16166">
    <property type="entry name" value="VACUOLAR PROTEIN SORTING-ASSOCIATED PROTEIN VPS13"/>
    <property type="match status" value="1"/>
</dbReference>
<feature type="region of interest" description="Disordered" evidence="2">
    <location>
        <begin position="143"/>
        <end position="172"/>
    </location>
</feature>
<dbReference type="GO" id="GO:0006623">
    <property type="term" value="P:protein targeting to vacuole"/>
    <property type="evidence" value="ECO:0007669"/>
    <property type="project" value="TreeGrafter"/>
</dbReference>
<dbReference type="PANTHER" id="PTHR16166:SF140">
    <property type="entry name" value="PEROXIN_FERLIN DOMAIN-CONTAINING PROTEIN"/>
    <property type="match status" value="1"/>
</dbReference>
<evidence type="ECO:0000313" key="5">
    <source>
        <dbReference type="Proteomes" id="UP000515908"/>
    </source>
</evidence>
<evidence type="ECO:0000313" key="4">
    <source>
        <dbReference type="EMBL" id="CAD2212723.1"/>
    </source>
</evidence>
<protein>
    <submittedName>
        <fullName evidence="4">N-terminal region of Chorein or VPS13, putative</fullName>
    </submittedName>
</protein>
<dbReference type="Pfam" id="PF12624">
    <property type="entry name" value="VPS13_N"/>
    <property type="match status" value="1"/>
</dbReference>
<evidence type="ECO:0000256" key="1">
    <source>
        <dbReference type="ARBA" id="ARBA00022448"/>
    </source>
</evidence>
<dbReference type="GO" id="GO:0045053">
    <property type="term" value="P:protein retention in Golgi apparatus"/>
    <property type="evidence" value="ECO:0007669"/>
    <property type="project" value="TreeGrafter"/>
</dbReference>
<feature type="compositionally biased region" description="Basic and acidic residues" evidence="2">
    <location>
        <begin position="116"/>
        <end position="129"/>
    </location>
</feature>
<evidence type="ECO:0000259" key="3">
    <source>
        <dbReference type="Pfam" id="PF12624"/>
    </source>
</evidence>
<feature type="region of interest" description="Disordered" evidence="2">
    <location>
        <begin position="108"/>
        <end position="129"/>
    </location>
</feature>
<dbReference type="InterPro" id="IPR026854">
    <property type="entry name" value="VPS13_N"/>
</dbReference>
<proteinExistence type="predicted"/>
<name>A0A7G2C1X0_9TRYP</name>
<reference evidence="4 5" key="1">
    <citation type="submission" date="2020-08" db="EMBL/GenBank/DDBJ databases">
        <authorList>
            <person name="Newling K."/>
            <person name="Davey J."/>
            <person name="Forrester S."/>
        </authorList>
    </citation>
    <scope>NUCLEOTIDE SEQUENCE [LARGE SCALE GENOMIC DNA]</scope>
    <source>
        <strain evidence="5">Crithidia deanei Carvalho (ATCC PRA-265)</strain>
    </source>
</reference>
<organism evidence="4 5">
    <name type="scientific">Angomonas deanei</name>
    <dbReference type="NCBI Taxonomy" id="59799"/>
    <lineage>
        <taxon>Eukaryota</taxon>
        <taxon>Discoba</taxon>
        <taxon>Euglenozoa</taxon>
        <taxon>Kinetoplastea</taxon>
        <taxon>Metakinetoplastina</taxon>
        <taxon>Trypanosomatida</taxon>
        <taxon>Trypanosomatidae</taxon>
        <taxon>Strigomonadinae</taxon>
        <taxon>Angomonas</taxon>
    </lineage>
</organism>
<gene>
    <name evidence="4" type="ORF">ADEAN_000013500</name>
</gene>
<accession>A0A7G2C1X0</accession>
<dbReference type="InterPro" id="IPR026847">
    <property type="entry name" value="VPS13"/>
</dbReference>
<dbReference type="AlphaFoldDB" id="A0A7G2C1X0"/>
<dbReference type="EMBL" id="LR877145">
    <property type="protein sequence ID" value="CAD2212723.1"/>
    <property type="molecule type" value="Genomic_DNA"/>
</dbReference>
<evidence type="ECO:0000256" key="2">
    <source>
        <dbReference type="SAM" id="MobiDB-lite"/>
    </source>
</evidence>
<feature type="domain" description="Chorein N-terminal" evidence="3">
    <location>
        <begin position="1"/>
        <end position="155"/>
    </location>
</feature>
<sequence length="172" mass="19243">MLEKLVASLLVPYLSKYVEDIDEQQLSISLWNGKASLHDLILKPSVLNDLLNPPEDENHNNGPQLPISVHRGLCKNVSLTIPYNKLYSQPVVMEIGEVLLTVCGGTSSASTMSKSAKWDHTASEKEKKLDSFELERKKLRALKEAKEKEEEEASKATGQKVWPHFSVRGNCD</sequence>
<keyword evidence="1" id="KW-0813">Transport</keyword>
<keyword evidence="5" id="KW-1185">Reference proteome</keyword>